<protein>
    <submittedName>
        <fullName evidence="1">Uncharacterized protein</fullName>
    </submittedName>
</protein>
<proteinExistence type="predicted"/>
<sequence>MDGYFLKTTSTPNRCIKITRFDMTCIDIFRCDSRRSLQCLAMPVVSFLPD</sequence>
<accession>A0A242MEV4</accession>
<dbReference type="EMBL" id="NBTZ01000112">
    <property type="protein sequence ID" value="OTP69749.1"/>
    <property type="molecule type" value="Genomic_DNA"/>
</dbReference>
<comment type="caution">
    <text evidence="1">The sequence shown here is derived from an EMBL/GenBank/DDBJ whole genome shotgun (WGS) entry which is preliminary data.</text>
</comment>
<evidence type="ECO:0000313" key="2">
    <source>
        <dbReference type="Proteomes" id="UP000195221"/>
    </source>
</evidence>
<reference evidence="1 2" key="1">
    <citation type="submission" date="2017-03" db="EMBL/GenBank/DDBJ databases">
        <title>Genome analysis of strain PAMC 26577.</title>
        <authorList>
            <person name="Oh H.-M."/>
            <person name="Yang J.-A."/>
        </authorList>
    </citation>
    <scope>NUCLEOTIDE SEQUENCE [LARGE SCALE GENOMIC DNA]</scope>
    <source>
        <strain evidence="1 2">PAMC 26577</strain>
    </source>
</reference>
<dbReference type="AlphaFoldDB" id="A0A242MEV4"/>
<dbReference type="Proteomes" id="UP000195221">
    <property type="component" value="Unassembled WGS sequence"/>
</dbReference>
<organism evidence="1 2">
    <name type="scientific">Caballeronia sordidicola</name>
    <name type="common">Burkholderia sordidicola</name>
    <dbReference type="NCBI Taxonomy" id="196367"/>
    <lineage>
        <taxon>Bacteria</taxon>
        <taxon>Pseudomonadati</taxon>
        <taxon>Pseudomonadota</taxon>
        <taxon>Betaproteobacteria</taxon>
        <taxon>Burkholderiales</taxon>
        <taxon>Burkholderiaceae</taxon>
        <taxon>Caballeronia</taxon>
    </lineage>
</organism>
<name>A0A242MEV4_CABSO</name>
<evidence type="ECO:0000313" key="1">
    <source>
        <dbReference type="EMBL" id="OTP69749.1"/>
    </source>
</evidence>
<gene>
    <name evidence="1" type="ORF">PAMC26577_28935</name>
</gene>